<dbReference type="OrthoDB" id="9798651at2"/>
<accession>A0A3S0U251</accession>
<organism evidence="5 6">
    <name type="scientific">Peribacillus cavernae</name>
    <dbReference type="NCBI Taxonomy" id="1674310"/>
    <lineage>
        <taxon>Bacteria</taxon>
        <taxon>Bacillati</taxon>
        <taxon>Bacillota</taxon>
        <taxon>Bacilli</taxon>
        <taxon>Bacillales</taxon>
        <taxon>Bacillaceae</taxon>
        <taxon>Peribacillus</taxon>
    </lineage>
</organism>
<dbReference type="Gene3D" id="3.40.50.1360">
    <property type="match status" value="1"/>
</dbReference>
<keyword evidence="2" id="KW-0238">DNA-binding</keyword>
<dbReference type="InterPro" id="IPR036390">
    <property type="entry name" value="WH_DNA-bd_sf"/>
</dbReference>
<dbReference type="PANTHER" id="PTHR30363:SF44">
    <property type="entry name" value="AGA OPERON TRANSCRIPTIONAL REPRESSOR-RELATED"/>
    <property type="match status" value="1"/>
</dbReference>
<evidence type="ECO:0000313" key="5">
    <source>
        <dbReference type="EMBL" id="RUQ32435.1"/>
    </source>
</evidence>
<protein>
    <submittedName>
        <fullName evidence="5">DeoR/GlpR transcriptional regulator</fullName>
    </submittedName>
</protein>
<dbReference type="GO" id="GO:0003677">
    <property type="term" value="F:DNA binding"/>
    <property type="evidence" value="ECO:0007669"/>
    <property type="project" value="UniProtKB-KW"/>
</dbReference>
<dbReference type="PROSITE" id="PS51000">
    <property type="entry name" value="HTH_DEOR_2"/>
    <property type="match status" value="1"/>
</dbReference>
<reference evidence="5 6" key="1">
    <citation type="submission" date="2018-12" db="EMBL/GenBank/DDBJ databases">
        <title>Bacillus chawlae sp. nov., Bacillus glennii sp. nov., and Bacillus saganii sp. nov. Isolated from the Vehicle Assembly Building at Kennedy Space Center where the Viking Spacecraft were Assembled.</title>
        <authorList>
            <person name="Seuylemezian A."/>
            <person name="Vaishampayan P."/>
        </authorList>
    </citation>
    <scope>NUCLEOTIDE SEQUENCE [LARGE SCALE GENOMIC DNA]</scope>
    <source>
        <strain evidence="5 6">L5</strain>
    </source>
</reference>
<dbReference type="Pfam" id="PF08220">
    <property type="entry name" value="HTH_DeoR"/>
    <property type="match status" value="1"/>
</dbReference>
<feature type="domain" description="HTH deoR-type" evidence="4">
    <location>
        <begin position="22"/>
        <end position="77"/>
    </location>
</feature>
<proteinExistence type="predicted"/>
<dbReference type="InterPro" id="IPR037171">
    <property type="entry name" value="NagB/RpiA_transferase-like"/>
</dbReference>
<dbReference type="PROSITE" id="PS00894">
    <property type="entry name" value="HTH_DEOR_1"/>
    <property type="match status" value="1"/>
</dbReference>
<sequence>MIYVKDIEAFDNSESESNTLFAEERKSEIVKLVNSKGKVLVPELVKYFNLSPATIRNDLRELEQLGLIKRTHGGAIRVETPKVAFEPVTQQKMVENVEQKRSIARAALNFIEEGDIIIFDTGTTILELAMSLKDLNVTIIVNDIDIARCLEEYENIQVILIGGSLRKKFRSTIGPFAIKMLSEINVDKAFIAANGYSITRGCTTPDINQAEIKKKMIEVANETILLCDSNKMKKNSFIQFASPTEISTIITDKGIDQSDVEQITNLGVQVIVAK</sequence>
<dbReference type="SUPFAM" id="SSF100950">
    <property type="entry name" value="NagB/RpiA/CoA transferase-like"/>
    <property type="match status" value="1"/>
</dbReference>
<keyword evidence="1" id="KW-0805">Transcription regulation</keyword>
<dbReference type="AlphaFoldDB" id="A0A3S0U251"/>
<evidence type="ECO:0000256" key="3">
    <source>
        <dbReference type="ARBA" id="ARBA00023163"/>
    </source>
</evidence>
<dbReference type="Pfam" id="PF00455">
    <property type="entry name" value="DeoRC"/>
    <property type="match status" value="1"/>
</dbReference>
<dbReference type="EMBL" id="RYZZ01000002">
    <property type="protein sequence ID" value="RUQ32435.1"/>
    <property type="molecule type" value="Genomic_DNA"/>
</dbReference>
<dbReference type="Proteomes" id="UP000267430">
    <property type="component" value="Unassembled WGS sequence"/>
</dbReference>
<gene>
    <name evidence="5" type="ORF">ELQ35_02025</name>
</gene>
<dbReference type="InterPro" id="IPR001034">
    <property type="entry name" value="DeoR_HTH"/>
</dbReference>
<dbReference type="InterPro" id="IPR050313">
    <property type="entry name" value="Carb_Metab_HTH_regulators"/>
</dbReference>
<evidence type="ECO:0000259" key="4">
    <source>
        <dbReference type="PROSITE" id="PS51000"/>
    </source>
</evidence>
<keyword evidence="6" id="KW-1185">Reference proteome</keyword>
<dbReference type="GO" id="GO:0003700">
    <property type="term" value="F:DNA-binding transcription factor activity"/>
    <property type="evidence" value="ECO:0007669"/>
    <property type="project" value="InterPro"/>
</dbReference>
<name>A0A3S0U251_9BACI</name>
<keyword evidence="3" id="KW-0804">Transcription</keyword>
<dbReference type="InterPro" id="IPR036388">
    <property type="entry name" value="WH-like_DNA-bd_sf"/>
</dbReference>
<dbReference type="Gene3D" id="1.10.10.10">
    <property type="entry name" value="Winged helix-like DNA-binding domain superfamily/Winged helix DNA-binding domain"/>
    <property type="match status" value="1"/>
</dbReference>
<dbReference type="SMART" id="SM01134">
    <property type="entry name" value="DeoRC"/>
    <property type="match status" value="1"/>
</dbReference>
<evidence type="ECO:0000256" key="2">
    <source>
        <dbReference type="ARBA" id="ARBA00023125"/>
    </source>
</evidence>
<dbReference type="PANTHER" id="PTHR30363">
    <property type="entry name" value="HTH-TYPE TRANSCRIPTIONAL REGULATOR SRLR-RELATED"/>
    <property type="match status" value="1"/>
</dbReference>
<evidence type="ECO:0000256" key="1">
    <source>
        <dbReference type="ARBA" id="ARBA00023015"/>
    </source>
</evidence>
<dbReference type="SUPFAM" id="SSF46785">
    <property type="entry name" value="Winged helix' DNA-binding domain"/>
    <property type="match status" value="1"/>
</dbReference>
<dbReference type="InterPro" id="IPR018356">
    <property type="entry name" value="Tscrpt_reg_HTH_DeoR_CS"/>
</dbReference>
<dbReference type="SMART" id="SM00420">
    <property type="entry name" value="HTH_DEOR"/>
    <property type="match status" value="1"/>
</dbReference>
<comment type="caution">
    <text evidence="5">The sequence shown here is derived from an EMBL/GenBank/DDBJ whole genome shotgun (WGS) entry which is preliminary data.</text>
</comment>
<dbReference type="PRINTS" id="PR00037">
    <property type="entry name" value="HTHLACR"/>
</dbReference>
<dbReference type="InterPro" id="IPR014036">
    <property type="entry name" value="DeoR-like_C"/>
</dbReference>
<evidence type="ECO:0000313" key="6">
    <source>
        <dbReference type="Proteomes" id="UP000267430"/>
    </source>
</evidence>